<dbReference type="EMBL" id="AP019307">
    <property type="protein sequence ID" value="BBH17215.1"/>
    <property type="molecule type" value="Genomic_DNA"/>
</dbReference>
<feature type="binding site" evidence="4">
    <location>
        <position position="236"/>
    </location>
    <ligand>
        <name>FAD</name>
        <dbReference type="ChEBI" id="CHEBI:57692"/>
    </ligand>
</feature>
<dbReference type="RefSeq" id="WP_125568218.1">
    <property type="nucleotide sequence ID" value="NZ_AP019307.1"/>
</dbReference>
<evidence type="ECO:0000256" key="4">
    <source>
        <dbReference type="PIRSR" id="PIRSR601613-1"/>
    </source>
</evidence>
<protein>
    <submittedName>
        <fullName evidence="6">Putative putrescine oxidase</fullName>
    </submittedName>
</protein>
<dbReference type="SUPFAM" id="SSF54373">
    <property type="entry name" value="FAD-linked reductases, C-terminal domain"/>
    <property type="match status" value="1"/>
</dbReference>
<evidence type="ECO:0000256" key="1">
    <source>
        <dbReference type="ARBA" id="ARBA00001974"/>
    </source>
</evidence>
<dbReference type="InterPro" id="IPR001613">
    <property type="entry name" value="Flavin_amine_oxidase"/>
</dbReference>
<dbReference type="Proteomes" id="UP000271573">
    <property type="component" value="Chromosome"/>
</dbReference>
<comment type="cofactor">
    <cofactor evidence="1">
        <name>FAD</name>
        <dbReference type="ChEBI" id="CHEBI:57692"/>
    </cofactor>
</comment>
<feature type="binding site" evidence="4">
    <location>
        <position position="17"/>
    </location>
    <ligand>
        <name>FAD</name>
        <dbReference type="ChEBI" id="CHEBI:57692"/>
    </ligand>
</feature>
<dbReference type="KEGG" id="nbe:Back2_15020"/>
<sequence>MTETHTVDTIIVGAGVTGLTAARRLTEAGQDVLVLEARDRVGGRLRTETHDGAHFEIGGQWVSPDQTALIEMVEELGLETYSRFREGESLYIAADRTARRFTGEVLPVSEQTNAEIDRLIDILDKLSADMDPDRPWAHPLAAELDQVTFGQWLEAQTDDVEARDNIALYIGPAMITKPVWSFSALTAVLMCASAGSFTHLVDADFILDKRVVGGLSSVPAALASGLAGKVRLNADVTHVCQDDNCVVVTVDGEDIAAAHVILALPPTHVRRIRIAPDLPWEHRSGREHQSFGLVIKVQAEYATPFWRESGLSGTGFGPYELVHEVYDNTWASGAGEDGGMLVAFVSGLHADEVGRLPEDERRSRILEGLATYFGERALHPRVYKESDWQHQELTGGAYATSFDVGSMTRYGHTLREPVGRIHFGSSDVAGLGFQHVDGAVRMGSLLARTILEGDHA</sequence>
<comment type="similarity">
    <text evidence="2">Belongs to the flavin monoamine oxidase family.</text>
</comment>
<dbReference type="InterPro" id="IPR002937">
    <property type="entry name" value="Amino_oxidase"/>
</dbReference>
<dbReference type="PANTHER" id="PTHR43563">
    <property type="entry name" value="AMINE OXIDASE"/>
    <property type="match status" value="1"/>
</dbReference>
<dbReference type="AlphaFoldDB" id="A0A3G9IMI1"/>
<organism evidence="6 7">
    <name type="scientific">Nocardioides baekrokdamisoli</name>
    <dbReference type="NCBI Taxonomy" id="1804624"/>
    <lineage>
        <taxon>Bacteria</taxon>
        <taxon>Bacillati</taxon>
        <taxon>Actinomycetota</taxon>
        <taxon>Actinomycetes</taxon>
        <taxon>Propionibacteriales</taxon>
        <taxon>Nocardioidaceae</taxon>
        <taxon>Nocardioides</taxon>
    </lineage>
</organism>
<gene>
    <name evidence="6" type="ORF">Back2_15020</name>
</gene>
<dbReference type="InterPro" id="IPR050703">
    <property type="entry name" value="Flavin_MAO"/>
</dbReference>
<dbReference type="OrthoDB" id="337830at2"/>
<evidence type="ECO:0000313" key="7">
    <source>
        <dbReference type="Proteomes" id="UP000271573"/>
    </source>
</evidence>
<keyword evidence="7" id="KW-1185">Reference proteome</keyword>
<proteinExistence type="inferred from homology"/>
<dbReference type="SUPFAM" id="SSF51905">
    <property type="entry name" value="FAD/NAD(P)-binding domain"/>
    <property type="match status" value="1"/>
</dbReference>
<feature type="binding site" evidence="4">
    <location>
        <begin position="36"/>
        <end position="37"/>
    </location>
    <ligand>
        <name>FAD</name>
        <dbReference type="ChEBI" id="CHEBI:57692"/>
    </ligand>
</feature>
<dbReference type="PRINTS" id="PR00757">
    <property type="entry name" value="AMINEOXDASEF"/>
</dbReference>
<dbReference type="PANTHER" id="PTHR43563:SF1">
    <property type="entry name" value="AMINE OXIDASE [FLAVIN-CONTAINING] B"/>
    <property type="match status" value="1"/>
</dbReference>
<evidence type="ECO:0000256" key="3">
    <source>
        <dbReference type="ARBA" id="ARBA00023002"/>
    </source>
</evidence>
<name>A0A3G9IMI1_9ACTN</name>
<dbReference type="Gene3D" id="3.50.50.60">
    <property type="entry name" value="FAD/NAD(P)-binding domain"/>
    <property type="match status" value="1"/>
</dbReference>
<accession>A0A3G9IMI1</accession>
<evidence type="ECO:0000313" key="6">
    <source>
        <dbReference type="EMBL" id="BBH17215.1"/>
    </source>
</evidence>
<dbReference type="GO" id="GO:0016491">
    <property type="term" value="F:oxidoreductase activity"/>
    <property type="evidence" value="ECO:0007669"/>
    <property type="project" value="UniProtKB-KW"/>
</dbReference>
<evidence type="ECO:0000259" key="5">
    <source>
        <dbReference type="Pfam" id="PF01593"/>
    </source>
</evidence>
<feature type="binding site" evidence="4">
    <location>
        <position position="344"/>
    </location>
    <ligand>
        <name>substrate</name>
    </ligand>
</feature>
<keyword evidence="3" id="KW-0560">Oxidoreductase</keyword>
<dbReference type="Pfam" id="PF01593">
    <property type="entry name" value="Amino_oxidase"/>
    <property type="match status" value="1"/>
</dbReference>
<reference evidence="6 7" key="1">
    <citation type="submission" date="2018-11" db="EMBL/GenBank/DDBJ databases">
        <title>Complete genome sequence of Nocardioides baekrokdamisoli strain KCTC 39748.</title>
        <authorList>
            <person name="Kang S.W."/>
            <person name="Lee K.C."/>
            <person name="Kim K.K."/>
            <person name="Kim J.S."/>
            <person name="Kim D.S."/>
            <person name="Ko S.H."/>
            <person name="Yang S.H."/>
            <person name="Shin Y.K."/>
            <person name="Lee J.S."/>
        </authorList>
    </citation>
    <scope>NUCLEOTIDE SEQUENCE [LARGE SCALE GENOMIC DNA]</scope>
    <source>
        <strain evidence="6 7">KCTC 39748</strain>
    </source>
</reference>
<evidence type="ECO:0000256" key="2">
    <source>
        <dbReference type="ARBA" id="ARBA00005995"/>
    </source>
</evidence>
<feature type="domain" description="Amine oxidase" evidence="5">
    <location>
        <begin position="17"/>
        <end position="451"/>
    </location>
</feature>
<dbReference type="InterPro" id="IPR036188">
    <property type="entry name" value="FAD/NAD-bd_sf"/>
</dbReference>